<keyword evidence="7 16" id="KW-0812">Transmembrane</keyword>
<dbReference type="Pfam" id="PF00361">
    <property type="entry name" value="Proton_antipo_M"/>
    <property type="match status" value="1"/>
</dbReference>
<evidence type="ECO:0000259" key="18">
    <source>
        <dbReference type="Pfam" id="PF01059"/>
    </source>
</evidence>
<comment type="subcellular location">
    <subcellularLocation>
        <location evidence="1 16">Mitochondrion membrane</location>
        <topology evidence="1 16">Multi-pass membrane protein</topology>
    </subcellularLocation>
</comment>
<feature type="transmembrane region" description="Helical" evidence="16">
    <location>
        <begin position="147"/>
        <end position="165"/>
    </location>
</feature>
<dbReference type="RefSeq" id="YP_850985.1">
    <property type="nucleotide sequence ID" value="NC_008556.1"/>
</dbReference>
<comment type="catalytic activity">
    <reaction evidence="15 16">
        <text>a ubiquinone + NADH + 5 H(+)(in) = a ubiquinol + NAD(+) + 4 H(+)(out)</text>
        <dbReference type="Rhea" id="RHEA:29091"/>
        <dbReference type="Rhea" id="RHEA-COMP:9565"/>
        <dbReference type="Rhea" id="RHEA-COMP:9566"/>
        <dbReference type="ChEBI" id="CHEBI:15378"/>
        <dbReference type="ChEBI" id="CHEBI:16389"/>
        <dbReference type="ChEBI" id="CHEBI:17976"/>
        <dbReference type="ChEBI" id="CHEBI:57540"/>
        <dbReference type="ChEBI" id="CHEBI:57945"/>
        <dbReference type="EC" id="7.1.1.2"/>
    </reaction>
</comment>
<feature type="transmembrane region" description="Helical" evidence="16">
    <location>
        <begin position="386"/>
        <end position="412"/>
    </location>
</feature>
<name>A0EYN0_XENBC</name>
<evidence type="ECO:0000256" key="4">
    <source>
        <dbReference type="ARBA" id="ARBA00021006"/>
    </source>
</evidence>
<reference evidence="19" key="1">
    <citation type="journal article" date="2006" name="Nature">
        <title>Symbiosis insights through metagenomic analysis of a microbial consortium.</title>
        <authorList>
            <person name="Woyke T."/>
            <person name="Teeling H."/>
            <person name="Ivanova N.N."/>
            <person name="Huntemann M."/>
            <person name="Richter M."/>
            <person name="Gloeckner F.O."/>
            <person name="Boffelli D."/>
            <person name="Anderson I.J."/>
            <person name="Barry K.W."/>
            <person name="Shapiro H.J."/>
            <person name="Szeto E."/>
            <person name="Kyrpides N.C."/>
            <person name="Mussmann M."/>
            <person name="Amann R."/>
            <person name="Bergin C."/>
            <person name="Ruehland C."/>
            <person name="Rubin E.M."/>
            <person name="Dubilier N."/>
        </authorList>
    </citation>
    <scope>NUCLEOTIDE SEQUENCE</scope>
</reference>
<protein>
    <recommendedName>
        <fullName evidence="4 16">NADH-ubiquinone oxidoreductase chain 4</fullName>
        <ecNumber evidence="3 16">7.1.1.2</ecNumber>
    </recommendedName>
</protein>
<evidence type="ECO:0000256" key="1">
    <source>
        <dbReference type="ARBA" id="ARBA00004225"/>
    </source>
</evidence>
<comment type="similarity">
    <text evidence="2 16">Belongs to the complex I subunit 4 family.</text>
</comment>
<sequence>MLITSITMSTLQMISPWVSKTPWKTCLTLSTMTATLVMTTNSFQTKEMTFSHLMSLDFISSPLMILSAWLAPLMMLASKAHMKDKTKVQKKIFLTITSLLQMTLIMTFTVNEWVLFFIMFETTLIPTLTLITKFGAQKERLIASSYFMIYTLCGSLPLLTSLMILNTKTGTSNMMVLTLQTDGVNMYMKNMWWMISLTGFFIKMPLFSVHLWLPKAHVEAPVAGSMILAAVLLKMGGYGLLRMAPIFNPFSTLLTNKIIMALALWGTLMTSMICLRQTDLKSLIAYSSVAHMSMTTAAILIMTSWSWQGAYNMMIAHGLTSSLLFALANTIYERSHTRNMTITRGYKILMPSMYMWWMLAMLSNMSLPPTMNFLGEIMMIFSLMNWSVLTVLVTAVATVMTALYSLYTVIMTQHGKPMNNNKNPTNSMKSTEMMNSLMHILPLTLMITMPEIIKIT</sequence>
<keyword evidence="10 16" id="KW-1133">Transmembrane helix</keyword>
<feature type="transmembrane region" description="Helical" evidence="16">
    <location>
        <begin position="116"/>
        <end position="135"/>
    </location>
</feature>
<evidence type="ECO:0000259" key="17">
    <source>
        <dbReference type="Pfam" id="PF00361"/>
    </source>
</evidence>
<feature type="transmembrane region" description="Helical" evidence="16">
    <location>
        <begin position="58"/>
        <end position="80"/>
    </location>
</feature>
<evidence type="ECO:0000313" key="19">
    <source>
        <dbReference type="EMBL" id="ABG54253.1"/>
    </source>
</evidence>
<dbReference type="InterPro" id="IPR003918">
    <property type="entry name" value="NADH_UbQ_OxRdtase"/>
</dbReference>
<dbReference type="CTD" id="4538"/>
<keyword evidence="14 16" id="KW-0472">Membrane</keyword>
<keyword evidence="6 16" id="KW-0679">Respiratory chain</keyword>
<geneLocation type="mitochondrion" evidence="19"/>
<proteinExistence type="inferred from homology"/>
<evidence type="ECO:0000256" key="7">
    <source>
        <dbReference type="ARBA" id="ARBA00022692"/>
    </source>
</evidence>
<keyword evidence="8" id="KW-1278">Translocase</keyword>
<evidence type="ECO:0000256" key="14">
    <source>
        <dbReference type="ARBA" id="ARBA00023136"/>
    </source>
</evidence>
<dbReference type="InterPro" id="IPR001750">
    <property type="entry name" value="ND/Mrp_TM"/>
</dbReference>
<feature type="transmembrane region" description="Helical" evidence="16">
    <location>
        <begin position="258"/>
        <end position="276"/>
    </location>
</feature>
<dbReference type="AlphaFoldDB" id="A0EYN0"/>
<evidence type="ECO:0000256" key="9">
    <source>
        <dbReference type="ARBA" id="ARBA00022982"/>
    </source>
</evidence>
<dbReference type="GeneID" id="4466530"/>
<evidence type="ECO:0000256" key="10">
    <source>
        <dbReference type="ARBA" id="ARBA00022989"/>
    </source>
</evidence>
<dbReference type="EMBL" id="DQ832701">
    <property type="protein sequence ID" value="ABG54253.1"/>
    <property type="molecule type" value="Genomic_DNA"/>
</dbReference>
<dbReference type="Pfam" id="PF01059">
    <property type="entry name" value="Oxidored_q5_N"/>
    <property type="match status" value="1"/>
</dbReference>
<evidence type="ECO:0000256" key="5">
    <source>
        <dbReference type="ARBA" id="ARBA00022448"/>
    </source>
</evidence>
<accession>A0EYN0</accession>
<evidence type="ECO:0000256" key="3">
    <source>
        <dbReference type="ARBA" id="ARBA00012944"/>
    </source>
</evidence>
<keyword evidence="9 16" id="KW-0249">Electron transport</keyword>
<dbReference type="PRINTS" id="PR01437">
    <property type="entry name" value="NUOXDRDTASE4"/>
</dbReference>
<dbReference type="GO" id="GO:0042773">
    <property type="term" value="P:ATP synthesis coupled electron transport"/>
    <property type="evidence" value="ECO:0007669"/>
    <property type="project" value="InterPro"/>
</dbReference>
<feature type="transmembrane region" description="Helical" evidence="16">
    <location>
        <begin position="313"/>
        <end position="332"/>
    </location>
</feature>
<dbReference type="PANTHER" id="PTHR43507">
    <property type="entry name" value="NADH-UBIQUINONE OXIDOREDUCTASE CHAIN 4"/>
    <property type="match status" value="1"/>
</dbReference>
<evidence type="ECO:0000256" key="2">
    <source>
        <dbReference type="ARBA" id="ARBA00009025"/>
    </source>
</evidence>
<evidence type="ECO:0000256" key="15">
    <source>
        <dbReference type="ARBA" id="ARBA00049551"/>
    </source>
</evidence>
<dbReference type="GO" id="GO:0048039">
    <property type="term" value="F:ubiquinone binding"/>
    <property type="evidence" value="ECO:0007669"/>
    <property type="project" value="TreeGrafter"/>
</dbReference>
<dbReference type="NCBIfam" id="TIGR01972">
    <property type="entry name" value="NDH_I_M"/>
    <property type="match status" value="1"/>
</dbReference>
<feature type="transmembrane region" description="Helical" evidence="16">
    <location>
        <begin position="92"/>
        <end position="110"/>
    </location>
</feature>
<feature type="domain" description="NADH:quinone oxidoreductase/Mrp antiporter transmembrane" evidence="17">
    <location>
        <begin position="111"/>
        <end position="401"/>
    </location>
</feature>
<dbReference type="GO" id="GO:0003954">
    <property type="term" value="F:NADH dehydrogenase activity"/>
    <property type="evidence" value="ECO:0007669"/>
    <property type="project" value="TreeGrafter"/>
</dbReference>
<evidence type="ECO:0000256" key="12">
    <source>
        <dbReference type="ARBA" id="ARBA00023075"/>
    </source>
</evidence>
<evidence type="ECO:0000256" key="16">
    <source>
        <dbReference type="RuleBase" id="RU003297"/>
    </source>
</evidence>
<evidence type="ECO:0000256" key="11">
    <source>
        <dbReference type="ARBA" id="ARBA00023027"/>
    </source>
</evidence>
<feature type="transmembrane region" description="Helical" evidence="16">
    <location>
        <begin position="283"/>
        <end position="307"/>
    </location>
</feature>
<comment type="function">
    <text evidence="16">Core subunit of the mitochondrial membrane respiratory chain NADH dehydrogenase (Complex I) which catalyzes electron transfer from NADH through the respiratory chain, using ubiquinone as an electron acceptor. Essential for the catalytic activity and assembly of complex I.</text>
</comment>
<keyword evidence="13 16" id="KW-0496">Mitochondrion</keyword>
<feature type="transmembrane region" description="Helical" evidence="16">
    <location>
        <begin position="353"/>
        <end position="374"/>
    </location>
</feature>
<feature type="transmembrane region" description="Helical" evidence="16">
    <location>
        <begin position="220"/>
        <end position="238"/>
    </location>
</feature>
<dbReference type="InterPro" id="IPR000260">
    <property type="entry name" value="NADH4_N"/>
</dbReference>
<dbReference type="GO" id="GO:0008137">
    <property type="term" value="F:NADH dehydrogenase (ubiquinone) activity"/>
    <property type="evidence" value="ECO:0007669"/>
    <property type="project" value="UniProtKB-UniRule"/>
</dbReference>
<keyword evidence="11 16" id="KW-0520">NAD</keyword>
<dbReference type="InterPro" id="IPR010227">
    <property type="entry name" value="NADH_Q_OxRdtase_chainM/4"/>
</dbReference>
<keyword evidence="12 16" id="KW-0830">Ubiquinone</keyword>
<reference evidence="19" key="2">
    <citation type="submission" date="2006-06" db="EMBL/GenBank/DDBJ databases">
        <authorList>
            <person name="Bourlat S.J."/>
            <person name="Telford M.J."/>
        </authorList>
    </citation>
    <scope>NUCLEOTIDE SEQUENCE</scope>
</reference>
<dbReference type="EC" id="7.1.1.2" evidence="3 16"/>
<feature type="transmembrane region" description="Helical" evidence="16">
    <location>
        <begin position="191"/>
        <end position="213"/>
    </location>
</feature>
<organism evidence="19">
    <name type="scientific">Xenoturbella bocki</name>
    <name type="common">Marine worm</name>
    <dbReference type="NCBI Taxonomy" id="242395"/>
    <lineage>
        <taxon>Eukaryota</taxon>
        <taxon>Metazoa</taxon>
        <taxon>Xenacoelomorpha</taxon>
        <taxon>Xenoturbellida</taxon>
        <taxon>Xenoturbellidae</taxon>
        <taxon>Xenoturbella</taxon>
    </lineage>
</organism>
<feature type="domain" description="NADH:ubiquinone oxidoreductase chain 4 N-terminal" evidence="18">
    <location>
        <begin position="6"/>
        <end position="107"/>
    </location>
</feature>
<gene>
    <name evidence="19" type="primary">ND4</name>
</gene>
<dbReference type="GO" id="GO:0031966">
    <property type="term" value="C:mitochondrial membrane"/>
    <property type="evidence" value="ECO:0007669"/>
    <property type="project" value="UniProtKB-SubCell"/>
</dbReference>
<dbReference type="GO" id="GO:0015990">
    <property type="term" value="P:electron transport coupled proton transport"/>
    <property type="evidence" value="ECO:0007669"/>
    <property type="project" value="TreeGrafter"/>
</dbReference>
<evidence type="ECO:0000256" key="13">
    <source>
        <dbReference type="ARBA" id="ARBA00023128"/>
    </source>
</evidence>
<keyword evidence="5 16" id="KW-0813">Transport</keyword>
<dbReference type="PANTHER" id="PTHR43507:SF20">
    <property type="entry name" value="NADH-UBIQUINONE OXIDOREDUCTASE CHAIN 4"/>
    <property type="match status" value="1"/>
</dbReference>
<evidence type="ECO:0000256" key="6">
    <source>
        <dbReference type="ARBA" id="ARBA00022660"/>
    </source>
</evidence>
<evidence type="ECO:0000256" key="8">
    <source>
        <dbReference type="ARBA" id="ARBA00022967"/>
    </source>
</evidence>